<accession>A0A0S6VZZ6</accession>
<sequence length="93" mass="10245">MQAAFVHQRPRHDLIVGKVAGQEPVVGMNVRLAANLAETKPPARRIEAENAVNELHAPARQSARIFQRQAREFCAETTRQIAAPQGVKLRVGV</sequence>
<dbReference type="EMBL" id="DF820459">
    <property type="protein sequence ID" value="GAK52904.1"/>
    <property type="molecule type" value="Genomic_DNA"/>
</dbReference>
<keyword evidence="2" id="KW-1185">Reference proteome</keyword>
<dbReference type="Proteomes" id="UP000030700">
    <property type="component" value="Unassembled WGS sequence"/>
</dbReference>
<evidence type="ECO:0000313" key="1">
    <source>
        <dbReference type="EMBL" id="GAK52904.1"/>
    </source>
</evidence>
<protein>
    <submittedName>
        <fullName evidence="1">Uncharacterized protein</fullName>
    </submittedName>
</protein>
<dbReference type="HOGENOM" id="CLU_2393817_0_0_0"/>
<evidence type="ECO:0000313" key="2">
    <source>
        <dbReference type="Proteomes" id="UP000030700"/>
    </source>
</evidence>
<dbReference type="AlphaFoldDB" id="A0A0S6VZZ6"/>
<reference evidence="1" key="1">
    <citation type="journal article" date="2015" name="PeerJ">
        <title>First genomic representation of candidate bacterial phylum KSB3 points to enhanced environmental sensing as a trigger of wastewater bulking.</title>
        <authorList>
            <person name="Sekiguchi Y."/>
            <person name="Ohashi A."/>
            <person name="Parks D.H."/>
            <person name="Yamauchi T."/>
            <person name="Tyson G.W."/>
            <person name="Hugenholtz P."/>
        </authorList>
    </citation>
    <scope>NUCLEOTIDE SEQUENCE [LARGE SCALE GENOMIC DNA]</scope>
</reference>
<dbReference type="STRING" id="1499966.U14_04161"/>
<proteinExistence type="predicted"/>
<organism evidence="1">
    <name type="scientific">Candidatus Moduliflexus flocculans</name>
    <dbReference type="NCBI Taxonomy" id="1499966"/>
    <lineage>
        <taxon>Bacteria</taxon>
        <taxon>Candidatus Moduliflexota</taxon>
        <taxon>Candidatus Moduliflexia</taxon>
        <taxon>Candidatus Moduliflexales</taxon>
        <taxon>Candidatus Moduliflexaceae</taxon>
    </lineage>
</organism>
<gene>
    <name evidence="1" type="ORF">U14_04161</name>
</gene>
<name>A0A0S6VZZ6_9BACT</name>